<evidence type="ECO:0000259" key="1">
    <source>
        <dbReference type="PROSITE" id="PS50011"/>
    </source>
</evidence>
<gene>
    <name evidence="2" type="ORF">BDW02DRAFT_609658</name>
</gene>
<dbReference type="EMBL" id="ML975412">
    <property type="protein sequence ID" value="KAF1830053.1"/>
    <property type="molecule type" value="Genomic_DNA"/>
</dbReference>
<protein>
    <recommendedName>
        <fullName evidence="1">Protein kinase domain-containing protein</fullName>
    </recommendedName>
</protein>
<name>A0A6A5K9J2_9PLEO</name>
<dbReference type="OrthoDB" id="3670687at2759"/>
<dbReference type="Gene3D" id="1.10.510.10">
    <property type="entry name" value="Transferase(Phosphotransferase) domain 1"/>
    <property type="match status" value="1"/>
</dbReference>
<dbReference type="Proteomes" id="UP000800040">
    <property type="component" value="Unassembled WGS sequence"/>
</dbReference>
<reference evidence="2" key="1">
    <citation type="submission" date="2020-01" db="EMBL/GenBank/DDBJ databases">
        <authorList>
            <consortium name="DOE Joint Genome Institute"/>
            <person name="Haridas S."/>
            <person name="Albert R."/>
            <person name="Binder M."/>
            <person name="Bloem J."/>
            <person name="Labutti K."/>
            <person name="Salamov A."/>
            <person name="Andreopoulos B."/>
            <person name="Baker S.E."/>
            <person name="Barry K."/>
            <person name="Bills G."/>
            <person name="Bluhm B.H."/>
            <person name="Cannon C."/>
            <person name="Castanera R."/>
            <person name="Culley D.E."/>
            <person name="Daum C."/>
            <person name="Ezra D."/>
            <person name="Gonzalez J.B."/>
            <person name="Henrissat B."/>
            <person name="Kuo A."/>
            <person name="Liang C."/>
            <person name="Lipzen A."/>
            <person name="Lutzoni F."/>
            <person name="Magnuson J."/>
            <person name="Mondo S."/>
            <person name="Nolan M."/>
            <person name="Ohm R."/>
            <person name="Pangilinan J."/>
            <person name="Park H.-J."/>
            <person name="Ramirez L."/>
            <person name="Alfaro M."/>
            <person name="Sun H."/>
            <person name="Tritt A."/>
            <person name="Yoshinaga Y."/>
            <person name="Zwiers L.-H."/>
            <person name="Turgeon B.G."/>
            <person name="Goodwin S.B."/>
            <person name="Spatafora J.W."/>
            <person name="Crous P.W."/>
            <person name="Grigoriev I.V."/>
        </authorList>
    </citation>
    <scope>NUCLEOTIDE SEQUENCE</scope>
    <source>
        <strain evidence="2">P77</strain>
    </source>
</reference>
<proteinExistence type="predicted"/>
<dbReference type="InterPro" id="IPR011009">
    <property type="entry name" value="Kinase-like_dom_sf"/>
</dbReference>
<organism evidence="2 3">
    <name type="scientific">Decorospora gaudefroyi</name>
    <dbReference type="NCBI Taxonomy" id="184978"/>
    <lineage>
        <taxon>Eukaryota</taxon>
        <taxon>Fungi</taxon>
        <taxon>Dikarya</taxon>
        <taxon>Ascomycota</taxon>
        <taxon>Pezizomycotina</taxon>
        <taxon>Dothideomycetes</taxon>
        <taxon>Pleosporomycetidae</taxon>
        <taxon>Pleosporales</taxon>
        <taxon>Pleosporineae</taxon>
        <taxon>Pleosporaceae</taxon>
        <taxon>Decorospora</taxon>
    </lineage>
</organism>
<accession>A0A6A5K9J2</accession>
<dbReference type="AlphaFoldDB" id="A0A6A5K9J2"/>
<dbReference type="Pfam" id="PF00069">
    <property type="entry name" value="Pkinase"/>
    <property type="match status" value="1"/>
</dbReference>
<dbReference type="SUPFAM" id="SSF56112">
    <property type="entry name" value="Protein kinase-like (PK-like)"/>
    <property type="match status" value="1"/>
</dbReference>
<dbReference type="PROSITE" id="PS50011">
    <property type="entry name" value="PROTEIN_KINASE_DOM"/>
    <property type="match status" value="1"/>
</dbReference>
<sequence>MPPEHTIPGCANKQFLPLQLIGKGKDGIVVLAVPRKGPQAINTCRAIKILDGDQIGTMGKKTLEELKCMQHKEDHLIAAVQEYPSINSVDWYCMDYIPGLNVEELLNDRYEDDGMPPTLIFHILLELMRVQQHLKDHDKCHIDLKEGGNIMLSAKEGSAWPSIKLVDFSGIWPYRESSVARHTIHLVGKMMNRERSVPQWWRLGYFDDSSLQSADGFYQEMWKCSEKEEEEQEIEELWEQQGEMVKRLKQDLRDEEALHDLKDTLRSTVITEENLQGLVDGGGMEMNVFRWDATCEVDMWDWIDEAKTETPDPFAFSLSELDHCVTG</sequence>
<feature type="domain" description="Protein kinase" evidence="1">
    <location>
        <begin position="15"/>
        <end position="289"/>
    </location>
</feature>
<dbReference type="InterPro" id="IPR000719">
    <property type="entry name" value="Prot_kinase_dom"/>
</dbReference>
<keyword evidence="3" id="KW-1185">Reference proteome</keyword>
<dbReference type="GO" id="GO:0004672">
    <property type="term" value="F:protein kinase activity"/>
    <property type="evidence" value="ECO:0007669"/>
    <property type="project" value="InterPro"/>
</dbReference>
<evidence type="ECO:0000313" key="3">
    <source>
        <dbReference type="Proteomes" id="UP000800040"/>
    </source>
</evidence>
<dbReference type="GO" id="GO:0005524">
    <property type="term" value="F:ATP binding"/>
    <property type="evidence" value="ECO:0007669"/>
    <property type="project" value="InterPro"/>
</dbReference>
<evidence type="ECO:0000313" key="2">
    <source>
        <dbReference type="EMBL" id="KAF1830053.1"/>
    </source>
</evidence>
<dbReference type="SMART" id="SM00220">
    <property type="entry name" value="S_TKc"/>
    <property type="match status" value="1"/>
</dbReference>